<name>A0A101FF01_9THEO</name>
<reference evidence="2" key="1">
    <citation type="journal article" date="2015" name="MBio">
        <title>Genome-Resolved Metagenomic Analysis Reveals Roles for Candidate Phyla and Other Microbial Community Members in Biogeochemical Transformations in Oil Reservoirs.</title>
        <authorList>
            <person name="Hu P."/>
            <person name="Tom L."/>
            <person name="Singh A."/>
            <person name="Thomas B.C."/>
            <person name="Baker B.J."/>
            <person name="Piceno Y.M."/>
            <person name="Andersen G.L."/>
            <person name="Banfield J.F."/>
        </authorList>
    </citation>
    <scope>NUCLEOTIDE SEQUENCE [LARGE SCALE GENOMIC DNA]</scope>
</reference>
<dbReference type="AlphaFoldDB" id="A0A101FF01"/>
<sequence length="41" mass="4548">MPAEDAIGLLLKRLRQVRLESGIQATDKGILCLGMEILPER</sequence>
<organism evidence="1 2">
    <name type="scientific">Thermacetogenium phaeum</name>
    <dbReference type="NCBI Taxonomy" id="85874"/>
    <lineage>
        <taxon>Bacteria</taxon>
        <taxon>Bacillati</taxon>
        <taxon>Bacillota</taxon>
        <taxon>Clostridia</taxon>
        <taxon>Thermoanaerobacterales</taxon>
        <taxon>Thermoanaerobacteraceae</taxon>
        <taxon>Thermacetogenium</taxon>
    </lineage>
</organism>
<accession>A0A101FF01</accession>
<proteinExistence type="predicted"/>
<dbReference type="EMBL" id="LGFO01000250">
    <property type="protein sequence ID" value="KUK35806.1"/>
    <property type="molecule type" value="Genomic_DNA"/>
</dbReference>
<comment type="caution">
    <text evidence="1">The sequence shown here is derived from an EMBL/GenBank/DDBJ whole genome shotgun (WGS) entry which is preliminary data.</text>
</comment>
<evidence type="ECO:0000313" key="1">
    <source>
        <dbReference type="EMBL" id="KUK35806.1"/>
    </source>
</evidence>
<protein>
    <submittedName>
        <fullName evidence="1">Uncharacterized protein</fullName>
    </submittedName>
</protein>
<dbReference type="Proteomes" id="UP000053326">
    <property type="component" value="Unassembled WGS sequence"/>
</dbReference>
<evidence type="ECO:0000313" key="2">
    <source>
        <dbReference type="Proteomes" id="UP000053326"/>
    </source>
</evidence>
<gene>
    <name evidence="1" type="ORF">XD66_1489</name>
</gene>